<organism evidence="9 10">
    <name type="scientific">Parachlamydia acanthamoebae</name>
    <dbReference type="NCBI Taxonomy" id="83552"/>
    <lineage>
        <taxon>Bacteria</taxon>
        <taxon>Pseudomonadati</taxon>
        <taxon>Chlamydiota</taxon>
        <taxon>Chlamydiia</taxon>
        <taxon>Parachlamydiales</taxon>
        <taxon>Parachlamydiaceae</taxon>
        <taxon>Parachlamydia</taxon>
    </lineage>
</organism>
<dbReference type="GO" id="GO:0022857">
    <property type="term" value="F:transmembrane transporter activity"/>
    <property type="evidence" value="ECO:0007669"/>
    <property type="project" value="InterPro"/>
</dbReference>
<keyword evidence="6 8" id="KW-0472">Membrane</keyword>
<keyword evidence="4 8" id="KW-0812">Transmembrane</keyword>
<feature type="transmembrane region" description="Helical" evidence="8">
    <location>
        <begin position="28"/>
        <end position="46"/>
    </location>
</feature>
<feature type="transmembrane region" description="Helical" evidence="8">
    <location>
        <begin position="327"/>
        <end position="348"/>
    </location>
</feature>
<dbReference type="GO" id="GO:0005886">
    <property type="term" value="C:plasma membrane"/>
    <property type="evidence" value="ECO:0007669"/>
    <property type="project" value="TreeGrafter"/>
</dbReference>
<keyword evidence="5 8" id="KW-1133">Transmembrane helix</keyword>
<evidence type="ECO:0000313" key="10">
    <source>
        <dbReference type="Proteomes" id="UP000031307"/>
    </source>
</evidence>
<name>A0A0C1ELE9_9BACT</name>
<dbReference type="PANTHER" id="PTHR48086:SF7">
    <property type="entry name" value="SODIUM-SOLUTE SYMPORTER-RELATED"/>
    <property type="match status" value="1"/>
</dbReference>
<gene>
    <name evidence="9" type="ORF">DB43_GQ00010</name>
</gene>
<evidence type="ECO:0000256" key="4">
    <source>
        <dbReference type="ARBA" id="ARBA00022692"/>
    </source>
</evidence>
<dbReference type="InterPro" id="IPR050277">
    <property type="entry name" value="Sodium:Solute_Symporter"/>
</dbReference>
<evidence type="ECO:0000256" key="8">
    <source>
        <dbReference type="SAM" id="Phobius"/>
    </source>
</evidence>
<comment type="similarity">
    <text evidence="2 7">Belongs to the sodium:solute symporter (SSF) (TC 2.A.21) family.</text>
</comment>
<reference evidence="9 10" key="1">
    <citation type="journal article" date="2014" name="Mol. Biol. Evol.">
        <title>Massive expansion of Ubiquitination-related gene families within the Chlamydiae.</title>
        <authorList>
            <person name="Domman D."/>
            <person name="Collingro A."/>
            <person name="Lagkouvardos I."/>
            <person name="Gehre L."/>
            <person name="Weinmaier T."/>
            <person name="Rattei T."/>
            <person name="Subtil A."/>
            <person name="Horn M."/>
        </authorList>
    </citation>
    <scope>NUCLEOTIDE SEQUENCE [LARGE SCALE GENOMIC DNA]</scope>
    <source>
        <strain evidence="9 10">OEW1</strain>
    </source>
</reference>
<feature type="transmembrane region" description="Helical" evidence="8">
    <location>
        <begin position="74"/>
        <end position="94"/>
    </location>
</feature>
<dbReference type="InterPro" id="IPR038377">
    <property type="entry name" value="Na/Glc_symporter_sf"/>
</dbReference>
<feature type="transmembrane region" description="Helical" evidence="8">
    <location>
        <begin position="300"/>
        <end position="321"/>
    </location>
</feature>
<feature type="transmembrane region" description="Helical" evidence="8">
    <location>
        <begin position="258"/>
        <end position="279"/>
    </location>
</feature>
<evidence type="ECO:0000256" key="6">
    <source>
        <dbReference type="ARBA" id="ARBA00023136"/>
    </source>
</evidence>
<dbReference type="PATRIC" id="fig|83552.4.peg.1584"/>
<dbReference type="AlphaFoldDB" id="A0A0C1ELE9"/>
<feature type="transmembrane region" description="Helical" evidence="8">
    <location>
        <begin position="207"/>
        <end position="229"/>
    </location>
</feature>
<proteinExistence type="inferred from homology"/>
<protein>
    <submittedName>
        <fullName evidence="9">Uncharacterized protein</fullName>
    </submittedName>
</protein>
<feature type="transmembrane region" description="Helical" evidence="8">
    <location>
        <begin position="355"/>
        <end position="373"/>
    </location>
</feature>
<evidence type="ECO:0000256" key="2">
    <source>
        <dbReference type="ARBA" id="ARBA00006434"/>
    </source>
</evidence>
<evidence type="ECO:0000256" key="5">
    <source>
        <dbReference type="ARBA" id="ARBA00022989"/>
    </source>
</evidence>
<sequence>MMTFLATQVGGGLILGAAEEAYKFGWSVFLYPLGACLGLVLLGVGVGRKLSQFKVSTVAQIFEVVYKSSTLKKIASILSILSLFAIFIAQIIASKKFMLSVGVDNPIWFFIFWGIVIIYTCVGGLKAVISTDAVQAGFFVIVFFLCFGYAVFNLEYPLSVALSEGFVGENFTFDMSKFSGWLLMPLLFMVIEQDMGQRCFAAESPRIVSLATLCAAACTFFVSMIPIFFGIMARNSEIQIPVGSSVLMGVIQQMTNPFVTSLVCCAILVAIISTADSLINAVSSNLSQDFRFTGFSMNSVRFSQIISALIAISGIFFSFYFNNIVDLLILSYELSVSCLFIPLCFALYKKQGNKYAAGSAMLCGALGFILFRWTSLEIGREVCSLAFSLSGYFFGAWLFRTNSQEYAQS</sequence>
<dbReference type="InterPro" id="IPR001734">
    <property type="entry name" value="Na/solute_symporter"/>
</dbReference>
<evidence type="ECO:0000256" key="7">
    <source>
        <dbReference type="RuleBase" id="RU362091"/>
    </source>
</evidence>
<comment type="caution">
    <text evidence="9">The sequence shown here is derived from an EMBL/GenBank/DDBJ whole genome shotgun (WGS) entry which is preliminary data.</text>
</comment>
<dbReference type="Proteomes" id="UP000031307">
    <property type="component" value="Unassembled WGS sequence"/>
</dbReference>
<evidence type="ECO:0000256" key="3">
    <source>
        <dbReference type="ARBA" id="ARBA00022448"/>
    </source>
</evidence>
<evidence type="ECO:0000256" key="1">
    <source>
        <dbReference type="ARBA" id="ARBA00004141"/>
    </source>
</evidence>
<dbReference type="PANTHER" id="PTHR48086">
    <property type="entry name" value="SODIUM/PROLINE SYMPORTER-RELATED"/>
    <property type="match status" value="1"/>
</dbReference>
<keyword evidence="3" id="KW-0813">Transport</keyword>
<feature type="transmembrane region" description="Helical" evidence="8">
    <location>
        <begin position="106"/>
        <end position="129"/>
    </location>
</feature>
<dbReference type="Gene3D" id="1.20.1730.10">
    <property type="entry name" value="Sodium/glucose cotransporter"/>
    <property type="match status" value="1"/>
</dbReference>
<accession>A0A0C1ELE9</accession>
<comment type="subcellular location">
    <subcellularLocation>
        <location evidence="1">Membrane</location>
        <topology evidence="1">Multi-pass membrane protein</topology>
    </subcellularLocation>
</comment>
<dbReference type="PROSITE" id="PS50283">
    <property type="entry name" value="NA_SOLUT_SYMP_3"/>
    <property type="match status" value="1"/>
</dbReference>
<dbReference type="CDD" id="cd10322">
    <property type="entry name" value="SLC5sbd"/>
    <property type="match status" value="1"/>
</dbReference>
<dbReference type="RefSeq" id="WP_237753994.1">
    <property type="nucleotide sequence ID" value="NZ_JSAM01000086.1"/>
</dbReference>
<feature type="transmembrane region" description="Helical" evidence="8">
    <location>
        <begin position="136"/>
        <end position="158"/>
    </location>
</feature>
<dbReference type="EMBL" id="JSAM01000086">
    <property type="protein sequence ID" value="KIA77259.1"/>
    <property type="molecule type" value="Genomic_DNA"/>
</dbReference>
<dbReference type="Pfam" id="PF00474">
    <property type="entry name" value="SSF"/>
    <property type="match status" value="1"/>
</dbReference>
<evidence type="ECO:0000313" key="9">
    <source>
        <dbReference type="EMBL" id="KIA77259.1"/>
    </source>
</evidence>
<feature type="transmembrane region" description="Helical" evidence="8">
    <location>
        <begin position="379"/>
        <end position="399"/>
    </location>
</feature>